<sequence>MSIKAHSASTYQQHLSGRISYYKLYTPHMSGSHRLKITIGKHARKGSNTVYNLNNAKYDYQMIPSVWSSHMTIFGQRHHVLKSYYNMGAFNVYFHHKVKHDYSYTHLKHYQYFIGR</sequence>
<protein>
    <submittedName>
        <fullName evidence="1">Uncharacterized protein</fullName>
    </submittedName>
</protein>
<proteinExistence type="predicted"/>
<accession>A0A8E1V0B5</accession>
<gene>
    <name evidence="1" type="ORF">FC95_GL002065</name>
</gene>
<evidence type="ECO:0000313" key="1">
    <source>
        <dbReference type="EMBL" id="KRM50223.1"/>
    </source>
</evidence>
<comment type="caution">
    <text evidence="1">The sequence shown here is derived from an EMBL/GenBank/DDBJ whole genome shotgun (WGS) entry which is preliminary data.</text>
</comment>
<organism evidence="1 2">
    <name type="scientific">Lentilactobacillus kefiri DSM 20587 = JCM 5818</name>
    <dbReference type="NCBI Taxonomy" id="1423764"/>
    <lineage>
        <taxon>Bacteria</taxon>
        <taxon>Bacillati</taxon>
        <taxon>Bacillota</taxon>
        <taxon>Bacilli</taxon>
        <taxon>Lactobacillales</taxon>
        <taxon>Lactobacillaceae</taxon>
        <taxon>Lentilactobacillus</taxon>
    </lineage>
</organism>
<name>A0A8E1V0B5_LENKE</name>
<reference evidence="1 2" key="1">
    <citation type="journal article" date="2015" name="Genome Announc.">
        <title>Expanding the biotechnology potential of lactobacilli through comparative genomics of 213 strains and associated genera.</title>
        <authorList>
            <person name="Sun Z."/>
            <person name="Harris H.M."/>
            <person name="McCann A."/>
            <person name="Guo C."/>
            <person name="Argimon S."/>
            <person name="Zhang W."/>
            <person name="Yang X."/>
            <person name="Jeffery I.B."/>
            <person name="Cooney J.C."/>
            <person name="Kagawa T.F."/>
            <person name="Liu W."/>
            <person name="Song Y."/>
            <person name="Salvetti E."/>
            <person name="Wrobel A."/>
            <person name="Rasinkangas P."/>
            <person name="Parkhill J."/>
            <person name="Rea M.C."/>
            <person name="O'Sullivan O."/>
            <person name="Ritari J."/>
            <person name="Douillard F.P."/>
            <person name="Paul Ross R."/>
            <person name="Yang R."/>
            <person name="Briner A.E."/>
            <person name="Felis G.E."/>
            <person name="de Vos W.M."/>
            <person name="Barrangou R."/>
            <person name="Klaenhammer T.R."/>
            <person name="Caufield P.W."/>
            <person name="Cui Y."/>
            <person name="Zhang H."/>
            <person name="O'Toole P.W."/>
        </authorList>
    </citation>
    <scope>NUCLEOTIDE SEQUENCE [LARGE SCALE GENOMIC DNA]</scope>
    <source>
        <strain evidence="1 2">DSM 20587</strain>
    </source>
</reference>
<dbReference type="Proteomes" id="UP000051164">
    <property type="component" value="Unassembled WGS sequence"/>
</dbReference>
<dbReference type="AlphaFoldDB" id="A0A8E1V0B5"/>
<dbReference type="EMBL" id="AYYV01000073">
    <property type="protein sequence ID" value="KRM50223.1"/>
    <property type="molecule type" value="Genomic_DNA"/>
</dbReference>
<evidence type="ECO:0000313" key="2">
    <source>
        <dbReference type="Proteomes" id="UP000051164"/>
    </source>
</evidence>